<evidence type="ECO:0000256" key="1">
    <source>
        <dbReference type="SAM" id="Phobius"/>
    </source>
</evidence>
<protein>
    <recommendedName>
        <fullName evidence="4">Pilus assembly protein</fullName>
    </recommendedName>
</protein>
<dbReference type="Proteomes" id="UP000469943">
    <property type="component" value="Unassembled WGS sequence"/>
</dbReference>
<reference evidence="2 3" key="1">
    <citation type="submission" date="2019-10" db="EMBL/GenBank/DDBJ databases">
        <title>Bifidobacterium from non-human primates.</title>
        <authorList>
            <person name="Modesto M."/>
        </authorList>
    </citation>
    <scope>NUCLEOTIDE SEQUENCE [LARGE SCALE GENOMIC DNA]</scope>
    <source>
        <strain evidence="2 3">TREM</strain>
    </source>
</reference>
<dbReference type="AlphaFoldDB" id="A0A7K3TD76"/>
<proteinExistence type="predicted"/>
<keyword evidence="1" id="KW-0812">Transmembrane</keyword>
<dbReference type="EMBL" id="WHZX01000010">
    <property type="protein sequence ID" value="NEG72545.1"/>
    <property type="molecule type" value="Genomic_DNA"/>
</dbReference>
<name>A0A7K3TD76_9BIFI</name>
<comment type="caution">
    <text evidence="2">The sequence shown here is derived from an EMBL/GenBank/DDBJ whole genome shotgun (WGS) entry which is preliminary data.</text>
</comment>
<feature type="transmembrane region" description="Helical" evidence="1">
    <location>
        <begin position="141"/>
        <end position="167"/>
    </location>
</feature>
<organism evidence="2 3">
    <name type="scientific">Bifidobacterium ramosum</name>
    <dbReference type="NCBI Taxonomy" id="1798158"/>
    <lineage>
        <taxon>Bacteria</taxon>
        <taxon>Bacillati</taxon>
        <taxon>Actinomycetota</taxon>
        <taxon>Actinomycetes</taxon>
        <taxon>Bifidobacteriales</taxon>
        <taxon>Bifidobacteriaceae</taxon>
        <taxon>Bifidobacterium</taxon>
    </lineage>
</organism>
<gene>
    <name evidence="2" type="ORF">GFD24_10085</name>
</gene>
<evidence type="ECO:0000313" key="2">
    <source>
        <dbReference type="EMBL" id="NEG72545.1"/>
    </source>
</evidence>
<sequence>MSLTAVALRQGASIPYALDAVGKSIGDDDDGVGTGLCRVADALRRGNEWNAAWRAGMAAVTAVDVVTVGAKYCTRGHGAHSGAALHIAADDAWRRRVFDMLRHALESSWTRGAPPVTRLEAALDQCDADERSRIEEHAARLSVRLLIPTGLCFLPAFILIGIIPSIASFMP</sequence>
<evidence type="ECO:0008006" key="4">
    <source>
        <dbReference type="Google" id="ProtNLM"/>
    </source>
</evidence>
<keyword evidence="1" id="KW-1133">Transmembrane helix</keyword>
<evidence type="ECO:0000313" key="3">
    <source>
        <dbReference type="Proteomes" id="UP000469943"/>
    </source>
</evidence>
<dbReference type="OrthoDB" id="3267562at2"/>
<keyword evidence="1" id="KW-0472">Membrane</keyword>
<accession>A0A7K3TD76</accession>